<organism evidence="2 3">
    <name type="scientific">Corynebacterium nasicanis</name>
    <dbReference type="NCBI Taxonomy" id="1448267"/>
    <lineage>
        <taxon>Bacteria</taxon>
        <taxon>Bacillati</taxon>
        <taxon>Actinomycetota</taxon>
        <taxon>Actinomycetes</taxon>
        <taxon>Mycobacteriales</taxon>
        <taxon>Corynebacteriaceae</taxon>
        <taxon>Corynebacterium</taxon>
    </lineage>
</organism>
<gene>
    <name evidence="2" type="ORF">ACFPUZ_13145</name>
</gene>
<keyword evidence="1" id="KW-0812">Transmembrane</keyword>
<accession>A0ABW1QEA2</accession>
<protein>
    <submittedName>
        <fullName evidence="2">Uncharacterized protein</fullName>
    </submittedName>
</protein>
<feature type="transmembrane region" description="Helical" evidence="1">
    <location>
        <begin position="18"/>
        <end position="37"/>
    </location>
</feature>
<keyword evidence="1" id="KW-0472">Membrane</keyword>
<keyword evidence="3" id="KW-1185">Reference proteome</keyword>
<reference evidence="3" key="1">
    <citation type="journal article" date="2019" name="Int. J. Syst. Evol. Microbiol.">
        <title>The Global Catalogue of Microorganisms (GCM) 10K type strain sequencing project: providing services to taxonomists for standard genome sequencing and annotation.</title>
        <authorList>
            <consortium name="The Broad Institute Genomics Platform"/>
            <consortium name="The Broad Institute Genome Sequencing Center for Infectious Disease"/>
            <person name="Wu L."/>
            <person name="Ma J."/>
        </authorList>
    </citation>
    <scope>NUCLEOTIDE SEQUENCE [LARGE SCALE GENOMIC DNA]</scope>
    <source>
        <strain evidence="3">CCUG 51943</strain>
    </source>
</reference>
<sequence>MLAVIGGDAAAEAIVDGYLSFMAVYFGVILAVQFLLVQENGGHTEAVLATAVGRRRWVLSWVTVIG</sequence>
<evidence type="ECO:0000256" key="1">
    <source>
        <dbReference type="SAM" id="Phobius"/>
    </source>
</evidence>
<comment type="caution">
    <text evidence="2">The sequence shown here is derived from an EMBL/GenBank/DDBJ whole genome shotgun (WGS) entry which is preliminary data.</text>
</comment>
<evidence type="ECO:0000313" key="3">
    <source>
        <dbReference type="Proteomes" id="UP001596244"/>
    </source>
</evidence>
<proteinExistence type="predicted"/>
<keyword evidence="1" id="KW-1133">Transmembrane helix</keyword>
<dbReference type="Proteomes" id="UP001596244">
    <property type="component" value="Unassembled WGS sequence"/>
</dbReference>
<dbReference type="RefSeq" id="WP_377002392.1">
    <property type="nucleotide sequence ID" value="NZ_JBHSQE010000010.1"/>
</dbReference>
<evidence type="ECO:0000313" key="2">
    <source>
        <dbReference type="EMBL" id="MFC6147746.1"/>
    </source>
</evidence>
<dbReference type="EMBL" id="JBHSQE010000010">
    <property type="protein sequence ID" value="MFC6147746.1"/>
    <property type="molecule type" value="Genomic_DNA"/>
</dbReference>
<name>A0ABW1QEA2_9CORY</name>